<feature type="signal peptide" evidence="1">
    <location>
        <begin position="1"/>
        <end position="25"/>
    </location>
</feature>
<dbReference type="AlphaFoldDB" id="A0A1C3WGU2"/>
<proteinExistence type="predicted"/>
<dbReference type="EMBL" id="FMAC01000019">
    <property type="protein sequence ID" value="SCB39292.1"/>
    <property type="molecule type" value="Genomic_DNA"/>
</dbReference>
<organism evidence="2 3">
    <name type="scientific">Rhizobium hainanense</name>
    <dbReference type="NCBI Taxonomy" id="52131"/>
    <lineage>
        <taxon>Bacteria</taxon>
        <taxon>Pseudomonadati</taxon>
        <taxon>Pseudomonadota</taxon>
        <taxon>Alphaproteobacteria</taxon>
        <taxon>Hyphomicrobiales</taxon>
        <taxon>Rhizobiaceae</taxon>
        <taxon>Rhizobium/Agrobacterium group</taxon>
        <taxon>Rhizobium</taxon>
    </lineage>
</organism>
<accession>A0A1C3WGU2</accession>
<sequence>MVTRISSVFAILAAAILASPNCGSAADAAQSDVPVAYGLLLDGKDATYGQQICHLYSRCQLIDDQKTQIEVSVTIDSTQRLSGEVAVQCGKPDCSFRNEKTSTRLEGAVGGDRSRQFELYAGDGRSVMSNLVYRTRTSIGRIFFLFGNQ</sequence>
<evidence type="ECO:0000256" key="1">
    <source>
        <dbReference type="SAM" id="SignalP"/>
    </source>
</evidence>
<name>A0A1C3WGU2_9HYPH</name>
<protein>
    <submittedName>
        <fullName evidence="2">Uncharacterized protein</fullName>
    </submittedName>
</protein>
<evidence type="ECO:0000313" key="3">
    <source>
        <dbReference type="Proteomes" id="UP000186228"/>
    </source>
</evidence>
<keyword evidence="3" id="KW-1185">Reference proteome</keyword>
<reference evidence="3" key="1">
    <citation type="submission" date="2016-08" db="EMBL/GenBank/DDBJ databases">
        <authorList>
            <person name="Varghese N."/>
            <person name="Submissions Spin"/>
        </authorList>
    </citation>
    <scope>NUCLEOTIDE SEQUENCE [LARGE SCALE GENOMIC DNA]</scope>
    <source>
        <strain evidence="3">CCBAU 57015</strain>
    </source>
</reference>
<evidence type="ECO:0000313" key="2">
    <source>
        <dbReference type="EMBL" id="SCB39292.1"/>
    </source>
</evidence>
<feature type="chain" id="PRO_5008685447" evidence="1">
    <location>
        <begin position="26"/>
        <end position="149"/>
    </location>
</feature>
<keyword evidence="1" id="KW-0732">Signal</keyword>
<gene>
    <name evidence="2" type="ORF">GA0061100_11916</name>
</gene>
<dbReference type="Proteomes" id="UP000186228">
    <property type="component" value="Unassembled WGS sequence"/>
</dbReference>